<proteinExistence type="predicted"/>
<dbReference type="PANTHER" id="PTHR34060">
    <property type="entry name" value="POLYKETIDE CYCLASE / DEHYDRASE AND LIPID TRANSPORT PROTEIN"/>
    <property type="match status" value="1"/>
</dbReference>
<dbReference type="InterPro" id="IPR023393">
    <property type="entry name" value="START-like_dom_sf"/>
</dbReference>
<evidence type="ECO:0000259" key="1">
    <source>
        <dbReference type="Pfam" id="PF03364"/>
    </source>
</evidence>
<dbReference type="EMBL" id="HBGV01008195">
    <property type="protein sequence ID" value="CAD9488248.1"/>
    <property type="molecule type" value="Transcribed_RNA"/>
</dbReference>
<organism evidence="2">
    <name type="scientific">Helicotheca tamesis</name>
    <dbReference type="NCBI Taxonomy" id="374047"/>
    <lineage>
        <taxon>Eukaryota</taxon>
        <taxon>Sar</taxon>
        <taxon>Stramenopiles</taxon>
        <taxon>Ochrophyta</taxon>
        <taxon>Bacillariophyta</taxon>
        <taxon>Mediophyceae</taxon>
        <taxon>Lithodesmiophycidae</taxon>
        <taxon>Lithodesmiales</taxon>
        <taxon>Lithodesmiaceae</taxon>
        <taxon>Helicotheca</taxon>
    </lineage>
</organism>
<dbReference type="InterPro" id="IPR005031">
    <property type="entry name" value="COQ10_START"/>
</dbReference>
<name>A0A7S2MKA2_9STRA</name>
<dbReference type="Pfam" id="PF03364">
    <property type="entry name" value="Polyketide_cyc"/>
    <property type="match status" value="1"/>
</dbReference>
<dbReference type="PANTHER" id="PTHR34060:SF1">
    <property type="entry name" value="POLYKETIDE CYCLASE _ DEHYDRASE AND LIPID TRANSPORT PROTEIN"/>
    <property type="match status" value="1"/>
</dbReference>
<dbReference type="AlphaFoldDB" id="A0A7S2MKA2"/>
<gene>
    <name evidence="2" type="ORF">HTAM1171_LOCUS5060</name>
</gene>
<evidence type="ECO:0000313" key="2">
    <source>
        <dbReference type="EMBL" id="CAD9488248.1"/>
    </source>
</evidence>
<protein>
    <recommendedName>
        <fullName evidence="1">Coenzyme Q-binding protein COQ10 START domain-containing protein</fullName>
    </recommendedName>
</protein>
<accession>A0A7S2MKA2</accession>
<feature type="domain" description="Coenzyme Q-binding protein COQ10 START" evidence="1">
    <location>
        <begin position="116"/>
        <end position="282"/>
    </location>
</feature>
<dbReference type="Gene3D" id="3.30.530.20">
    <property type="match status" value="1"/>
</dbReference>
<sequence length="368" mass="40469">MKKSTNEQRIKASMALALPLLFSSLYAHAFTTSFCLSPSSPRTFYVPKEQHKTSTARTHTKSNTAQLSPTALNIWWYGGSDLENSDPNADECELVAVQIERTSANSRRIMGDIIVPTALDDVWAILTDYDNLSTHVPNLVESRRVDANRNNLSVGQQGDGSYTCRLYQKGAQKIVGFEFGASVTMDMCEAMVVAGNGSREPSADAIFQEERRIGFKCVESPFFSEFDGEWVAKRTPEVAPDGTITEATTLSYVVDVRPRGPVPVAALEWRIREDVPTNLRAVKKASLEVGFEGVMASRGFVTQGVEAANNFAREGTNRARSVVQNVREGMQTAADLATVAASRSSQRKLAPVHVKWDEDETMAAYLNN</sequence>
<reference evidence="2" key="1">
    <citation type="submission" date="2021-01" db="EMBL/GenBank/DDBJ databases">
        <authorList>
            <person name="Corre E."/>
            <person name="Pelletier E."/>
            <person name="Niang G."/>
            <person name="Scheremetjew M."/>
            <person name="Finn R."/>
            <person name="Kale V."/>
            <person name="Holt S."/>
            <person name="Cochrane G."/>
            <person name="Meng A."/>
            <person name="Brown T."/>
            <person name="Cohen L."/>
        </authorList>
    </citation>
    <scope>NUCLEOTIDE SEQUENCE</scope>
    <source>
        <strain evidence="2">CCMP826</strain>
    </source>
</reference>
<dbReference type="SUPFAM" id="SSF55961">
    <property type="entry name" value="Bet v1-like"/>
    <property type="match status" value="1"/>
</dbReference>